<dbReference type="AlphaFoldDB" id="A0A2S6CBA6"/>
<dbReference type="GO" id="GO:0004519">
    <property type="term" value="F:endonuclease activity"/>
    <property type="evidence" value="ECO:0007669"/>
    <property type="project" value="InterPro"/>
</dbReference>
<dbReference type="STRING" id="357750.A0A2S6CBA6"/>
<evidence type="ECO:0008006" key="3">
    <source>
        <dbReference type="Google" id="ProtNLM"/>
    </source>
</evidence>
<sequence>MVRPTITPWRTQADLLAVRSQIYSNSPEDRQRAVSRIMAWKLRGNLPHSVESTALLVDAILHHRNSDSSTDSFFSNRAVYSAAFTRFVTGFCDIGRNKERSLEPSSMLVIAKQIGMPSEFVTLRHEATHDELPAIQRLVKAVDDALAWLWIFYWSKLEEPETEASVAKSLPELKARAKEIFKAYRGSRREVLKSKKPRDQTEETRATSRNLVRLVEGSRLKRKAVAETLVEENLLIPSKRGLGTPLDGAYLMWDGLLRDIVASSPSFLPALQQSMLAVLTHQEMEGTEQDATREAMCLWLLHMADYNASAEQQTAYRREIITTCCMHLGHWLTWLGKHLLDTSGSDLRKDYQDLFEASRDGHAAEEGAEEDTIMHDGFAGGDAIGGVSAGGVDQSTAWKRTLLPIAVPIGVVEALRWFVPDVAN</sequence>
<evidence type="ECO:0000313" key="2">
    <source>
        <dbReference type="Proteomes" id="UP000237631"/>
    </source>
</evidence>
<accession>A0A2S6CBA6</accession>
<dbReference type="InterPro" id="IPR007174">
    <property type="entry name" value="Las1"/>
</dbReference>
<reference evidence="2" key="1">
    <citation type="journal article" date="2017" name="bioRxiv">
        <title>Conservation of a gene cluster reveals novel cercosporin biosynthetic mechanisms and extends production to the genus Colletotrichum.</title>
        <authorList>
            <person name="de Jonge R."/>
            <person name="Ebert M.K."/>
            <person name="Huitt-Roehl C.R."/>
            <person name="Pal P."/>
            <person name="Suttle J.C."/>
            <person name="Spanner R.E."/>
            <person name="Neubauer J.D."/>
            <person name="Jurick W.M.II."/>
            <person name="Stott K.A."/>
            <person name="Secor G.A."/>
            <person name="Thomma B.P.H.J."/>
            <person name="Van de Peer Y."/>
            <person name="Townsend C.A."/>
            <person name="Bolton M.D."/>
        </authorList>
    </citation>
    <scope>NUCLEOTIDE SEQUENCE [LARGE SCALE GENOMIC DNA]</scope>
    <source>
        <strain evidence="2">CBS538.71</strain>
    </source>
</reference>
<dbReference type="Pfam" id="PF04031">
    <property type="entry name" value="Las1"/>
    <property type="match status" value="1"/>
</dbReference>
<dbReference type="PANTHER" id="PTHR15002:SF0">
    <property type="entry name" value="RIBOSOMAL BIOGENESIS PROTEIN LAS1L"/>
    <property type="match status" value="1"/>
</dbReference>
<protein>
    <recommendedName>
        <fullName evidence="3">Las1-domain-containing protein</fullName>
    </recommendedName>
</protein>
<dbReference type="GO" id="GO:0030687">
    <property type="term" value="C:preribosome, large subunit precursor"/>
    <property type="evidence" value="ECO:0007669"/>
    <property type="project" value="TreeGrafter"/>
</dbReference>
<gene>
    <name evidence="1" type="ORF">CBER1_00457</name>
</gene>
<dbReference type="PANTHER" id="PTHR15002">
    <property type="entry name" value="RIBOSOMAL BIOGENESIS PROTEIN LAS1L"/>
    <property type="match status" value="1"/>
</dbReference>
<keyword evidence="2" id="KW-1185">Reference proteome</keyword>
<dbReference type="EMBL" id="PNEN01000503">
    <property type="protein sequence ID" value="PPJ57028.1"/>
    <property type="molecule type" value="Genomic_DNA"/>
</dbReference>
<dbReference type="GO" id="GO:0000470">
    <property type="term" value="P:maturation of LSU-rRNA"/>
    <property type="evidence" value="ECO:0007669"/>
    <property type="project" value="TreeGrafter"/>
</dbReference>
<dbReference type="GO" id="GO:0000460">
    <property type="term" value="P:maturation of 5.8S rRNA"/>
    <property type="evidence" value="ECO:0007669"/>
    <property type="project" value="TreeGrafter"/>
</dbReference>
<dbReference type="OrthoDB" id="10263222at2759"/>
<evidence type="ECO:0000313" key="1">
    <source>
        <dbReference type="EMBL" id="PPJ57028.1"/>
    </source>
</evidence>
<organism evidence="1 2">
    <name type="scientific">Cercospora berteroae</name>
    <dbReference type="NCBI Taxonomy" id="357750"/>
    <lineage>
        <taxon>Eukaryota</taxon>
        <taxon>Fungi</taxon>
        <taxon>Dikarya</taxon>
        <taxon>Ascomycota</taxon>
        <taxon>Pezizomycotina</taxon>
        <taxon>Dothideomycetes</taxon>
        <taxon>Dothideomycetidae</taxon>
        <taxon>Mycosphaerellales</taxon>
        <taxon>Mycosphaerellaceae</taxon>
        <taxon>Cercospora</taxon>
    </lineage>
</organism>
<proteinExistence type="predicted"/>
<dbReference type="GO" id="GO:0090730">
    <property type="term" value="C:Las1 complex"/>
    <property type="evidence" value="ECO:0007669"/>
    <property type="project" value="InterPro"/>
</dbReference>
<comment type="caution">
    <text evidence="1">The sequence shown here is derived from an EMBL/GenBank/DDBJ whole genome shotgun (WGS) entry which is preliminary data.</text>
</comment>
<dbReference type="Proteomes" id="UP000237631">
    <property type="component" value="Unassembled WGS sequence"/>
</dbReference>
<name>A0A2S6CBA6_9PEZI</name>